<accession>A0A2H3CB36</accession>
<sequence length="53" mass="5887">MSSLASFSRHTNIDFPKMGVSLWGDGERDLCLNELFGMSRNVFNCRTGSDKGT</sequence>
<keyword evidence="2" id="KW-1185">Reference proteome</keyword>
<protein>
    <submittedName>
        <fullName evidence="1">Uncharacterized protein</fullName>
    </submittedName>
</protein>
<reference evidence="2" key="1">
    <citation type="journal article" date="2017" name="Nat. Ecol. Evol.">
        <title>Genome expansion and lineage-specific genetic innovations in the forest pathogenic fungi Armillaria.</title>
        <authorList>
            <person name="Sipos G."/>
            <person name="Prasanna A.N."/>
            <person name="Walter M.C."/>
            <person name="O'Connor E."/>
            <person name="Balint B."/>
            <person name="Krizsan K."/>
            <person name="Kiss B."/>
            <person name="Hess J."/>
            <person name="Varga T."/>
            <person name="Slot J."/>
            <person name="Riley R."/>
            <person name="Boka B."/>
            <person name="Rigling D."/>
            <person name="Barry K."/>
            <person name="Lee J."/>
            <person name="Mihaltcheva S."/>
            <person name="LaButti K."/>
            <person name="Lipzen A."/>
            <person name="Waldron R."/>
            <person name="Moloney N.M."/>
            <person name="Sperisen C."/>
            <person name="Kredics L."/>
            <person name="Vagvoelgyi C."/>
            <person name="Patrignani A."/>
            <person name="Fitzpatrick D."/>
            <person name="Nagy I."/>
            <person name="Doyle S."/>
            <person name="Anderson J.B."/>
            <person name="Grigoriev I.V."/>
            <person name="Gueldener U."/>
            <person name="Muensterkoetter M."/>
            <person name="Nagy L.G."/>
        </authorList>
    </citation>
    <scope>NUCLEOTIDE SEQUENCE [LARGE SCALE GENOMIC DNA]</scope>
    <source>
        <strain evidence="2">Ar21-2</strain>
    </source>
</reference>
<evidence type="ECO:0000313" key="1">
    <source>
        <dbReference type="EMBL" id="PBK80271.1"/>
    </source>
</evidence>
<dbReference type="AlphaFoldDB" id="A0A2H3CB36"/>
<name>A0A2H3CB36_ARMGA</name>
<proteinExistence type="predicted"/>
<dbReference type="Proteomes" id="UP000217790">
    <property type="component" value="Unassembled WGS sequence"/>
</dbReference>
<organism evidence="1 2">
    <name type="scientific">Armillaria gallica</name>
    <name type="common">Bulbous honey fungus</name>
    <name type="synonym">Armillaria bulbosa</name>
    <dbReference type="NCBI Taxonomy" id="47427"/>
    <lineage>
        <taxon>Eukaryota</taxon>
        <taxon>Fungi</taxon>
        <taxon>Dikarya</taxon>
        <taxon>Basidiomycota</taxon>
        <taxon>Agaricomycotina</taxon>
        <taxon>Agaricomycetes</taxon>
        <taxon>Agaricomycetidae</taxon>
        <taxon>Agaricales</taxon>
        <taxon>Marasmiineae</taxon>
        <taxon>Physalacriaceae</taxon>
        <taxon>Armillaria</taxon>
    </lineage>
</organism>
<gene>
    <name evidence="1" type="ORF">ARMGADRAFT_80534</name>
</gene>
<evidence type="ECO:0000313" key="2">
    <source>
        <dbReference type="Proteomes" id="UP000217790"/>
    </source>
</evidence>
<dbReference type="EMBL" id="KZ293749">
    <property type="protein sequence ID" value="PBK80271.1"/>
    <property type="molecule type" value="Genomic_DNA"/>
</dbReference>
<dbReference type="InParanoid" id="A0A2H3CB36"/>